<evidence type="ECO:0000256" key="1">
    <source>
        <dbReference type="SAM" id="MobiDB-lite"/>
    </source>
</evidence>
<dbReference type="OrthoDB" id="2498490at2759"/>
<feature type="region of interest" description="Disordered" evidence="1">
    <location>
        <begin position="67"/>
        <end position="146"/>
    </location>
</feature>
<evidence type="ECO:0000313" key="3">
    <source>
        <dbReference type="Proteomes" id="UP000001072"/>
    </source>
</evidence>
<dbReference type="AlphaFoldDB" id="F4R4Q1"/>
<sequence length="285" mass="31351">MVDGSSSSKLSASEEKPPPAPQNTEQTSPPKEQAHDSPYSDPSKPSAISFPPAACISPQESRFAMRECGNPLAFSQNQQDRNRTSKKNPLRSSSVVVPEPQSQQDTKDEVLNVSSVASSVDTPPAHLVFPQQIESAGDQEPQSSVDHHIIEVELDARRSSSTLDLYDEFPSTPTKEENAYPISISPSTPSQAHLNTVQKRTYSLSNFDHPGHDSNNLLPQYENISGSREFNPNNRISLKKDTSYLGRLEPDYRPPSTIGRKGDFKNSPRSELKSFSNPPPAYFTG</sequence>
<evidence type="ECO:0000313" key="2">
    <source>
        <dbReference type="EMBL" id="EGG12960.1"/>
    </source>
</evidence>
<proteinExistence type="predicted"/>
<dbReference type="RefSeq" id="XP_007403898.1">
    <property type="nucleotide sequence ID" value="XM_007403836.1"/>
</dbReference>
<accession>F4R4Q1</accession>
<dbReference type="GeneID" id="18921363"/>
<organism evidence="3">
    <name type="scientific">Melampsora larici-populina (strain 98AG31 / pathotype 3-4-7)</name>
    <name type="common">Poplar leaf rust fungus</name>
    <dbReference type="NCBI Taxonomy" id="747676"/>
    <lineage>
        <taxon>Eukaryota</taxon>
        <taxon>Fungi</taxon>
        <taxon>Dikarya</taxon>
        <taxon>Basidiomycota</taxon>
        <taxon>Pucciniomycotina</taxon>
        <taxon>Pucciniomycetes</taxon>
        <taxon>Pucciniales</taxon>
        <taxon>Melampsoraceae</taxon>
        <taxon>Melampsora</taxon>
    </lineage>
</organism>
<feature type="compositionally biased region" description="Basic and acidic residues" evidence="1">
    <location>
        <begin position="260"/>
        <end position="272"/>
    </location>
</feature>
<protein>
    <submittedName>
        <fullName evidence="2">Uncharacterized protein</fullName>
    </submittedName>
</protein>
<dbReference type="VEuPathDB" id="FungiDB:MELLADRAFT_101427"/>
<feature type="compositionally biased region" description="Low complexity" evidence="1">
    <location>
        <begin position="1"/>
        <end position="11"/>
    </location>
</feature>
<reference evidence="3" key="1">
    <citation type="journal article" date="2011" name="Proc. Natl. Acad. Sci. U.S.A.">
        <title>Obligate biotrophy features unraveled by the genomic analysis of rust fungi.</title>
        <authorList>
            <person name="Duplessis S."/>
            <person name="Cuomo C.A."/>
            <person name="Lin Y.-C."/>
            <person name="Aerts A."/>
            <person name="Tisserant E."/>
            <person name="Veneault-Fourrey C."/>
            <person name="Joly D.L."/>
            <person name="Hacquard S."/>
            <person name="Amselem J."/>
            <person name="Cantarel B.L."/>
            <person name="Chiu R."/>
            <person name="Coutinho P.M."/>
            <person name="Feau N."/>
            <person name="Field M."/>
            <person name="Frey P."/>
            <person name="Gelhaye E."/>
            <person name="Goldberg J."/>
            <person name="Grabherr M.G."/>
            <person name="Kodira C.D."/>
            <person name="Kohler A."/>
            <person name="Kuees U."/>
            <person name="Lindquist E.A."/>
            <person name="Lucas S.M."/>
            <person name="Mago R."/>
            <person name="Mauceli E."/>
            <person name="Morin E."/>
            <person name="Murat C."/>
            <person name="Pangilinan J.L."/>
            <person name="Park R."/>
            <person name="Pearson M."/>
            <person name="Quesneville H."/>
            <person name="Rouhier N."/>
            <person name="Sakthikumar S."/>
            <person name="Salamov A.A."/>
            <person name="Schmutz J."/>
            <person name="Selles B."/>
            <person name="Shapiro H."/>
            <person name="Tanguay P."/>
            <person name="Tuskan G.A."/>
            <person name="Henrissat B."/>
            <person name="Van de Peer Y."/>
            <person name="Rouze P."/>
            <person name="Ellis J.G."/>
            <person name="Dodds P.N."/>
            <person name="Schein J.E."/>
            <person name="Zhong S."/>
            <person name="Hamelin R.C."/>
            <person name="Grigoriev I.V."/>
            <person name="Szabo L.J."/>
            <person name="Martin F."/>
        </authorList>
    </citation>
    <scope>NUCLEOTIDE SEQUENCE [LARGE SCALE GENOMIC DNA]</scope>
    <source>
        <strain evidence="3">98AG31 / pathotype 3-4-7</strain>
    </source>
</reference>
<feature type="compositionally biased region" description="Low complexity" evidence="1">
    <location>
        <begin position="92"/>
        <end position="104"/>
    </location>
</feature>
<keyword evidence="3" id="KW-1185">Reference proteome</keyword>
<dbReference type="KEGG" id="mlr:MELLADRAFT_101427"/>
<feature type="region of interest" description="Disordered" evidence="1">
    <location>
        <begin position="246"/>
        <end position="285"/>
    </location>
</feature>
<gene>
    <name evidence="2" type="ORF">MELLADRAFT_101427</name>
</gene>
<name>F4R4Q1_MELLP</name>
<dbReference type="Proteomes" id="UP000001072">
    <property type="component" value="Unassembled WGS sequence"/>
</dbReference>
<feature type="region of interest" description="Disordered" evidence="1">
    <location>
        <begin position="1"/>
        <end position="55"/>
    </location>
</feature>
<dbReference type="EMBL" id="GL883090">
    <property type="protein sequence ID" value="EGG12960.1"/>
    <property type="molecule type" value="Genomic_DNA"/>
</dbReference>
<feature type="compositionally biased region" description="Polar residues" evidence="1">
    <location>
        <begin position="112"/>
        <end position="121"/>
    </location>
</feature>
<dbReference type="InParanoid" id="F4R4Q1"/>
<dbReference type="HOGENOM" id="CLU_976869_0_0_1"/>